<dbReference type="PROSITE" id="PS51482">
    <property type="entry name" value="DEGV"/>
    <property type="match status" value="1"/>
</dbReference>
<dbReference type="PANTHER" id="PTHR33434">
    <property type="entry name" value="DEGV DOMAIN-CONTAINING PROTEIN DR_1986-RELATED"/>
    <property type="match status" value="1"/>
</dbReference>
<dbReference type="PANTHER" id="PTHR33434:SF2">
    <property type="entry name" value="FATTY ACID-BINDING PROTEIN TM_1468"/>
    <property type="match status" value="1"/>
</dbReference>
<dbReference type="InterPro" id="IPR043168">
    <property type="entry name" value="DegV_C"/>
</dbReference>
<dbReference type="EMBL" id="CP045798">
    <property type="protein sequence ID" value="QNB47172.1"/>
    <property type="molecule type" value="Genomic_DNA"/>
</dbReference>
<dbReference type="Gene3D" id="3.40.50.10170">
    <property type="match status" value="1"/>
</dbReference>
<evidence type="ECO:0000313" key="3">
    <source>
        <dbReference type="Proteomes" id="UP000515847"/>
    </source>
</evidence>
<dbReference type="NCBIfam" id="TIGR00762">
    <property type="entry name" value="DegV"/>
    <property type="match status" value="1"/>
</dbReference>
<dbReference type="InterPro" id="IPR050270">
    <property type="entry name" value="DegV_domain_contain"/>
</dbReference>
<proteinExistence type="predicted"/>
<reference evidence="2 3" key="1">
    <citation type="journal article" date="2019" name="Front. Microbiol.">
        <title>Thermoanaerosceptrum fracticalcis gen. nov. sp. nov., a Novel Fumarate-Fermenting Microorganism From a Deep Fractured Carbonate Aquifer of the US Great Basin.</title>
        <authorList>
            <person name="Hamilton-Brehm S.D."/>
            <person name="Stewart L.E."/>
            <person name="Zavarin M."/>
            <person name="Caldwell M."/>
            <person name="Lawson P.A."/>
            <person name="Onstott T.C."/>
            <person name="Grzymski J."/>
            <person name="Neveux I."/>
            <person name="Lollar B.S."/>
            <person name="Russell C.E."/>
            <person name="Moser D.P."/>
        </authorList>
    </citation>
    <scope>NUCLEOTIDE SEQUENCE [LARGE SCALE GENOMIC DNA]</scope>
    <source>
        <strain evidence="2 3">DRI-13</strain>
    </source>
</reference>
<dbReference type="Proteomes" id="UP000515847">
    <property type="component" value="Chromosome"/>
</dbReference>
<name>A0A7G6E518_THEFR</name>
<gene>
    <name evidence="2" type="ORF">BR63_13185</name>
</gene>
<dbReference type="InterPro" id="IPR003797">
    <property type="entry name" value="DegV"/>
</dbReference>
<accession>A0A7G6E518</accession>
<dbReference type="RefSeq" id="WP_034422616.1">
    <property type="nucleotide sequence ID" value="NZ_CP045798.1"/>
</dbReference>
<dbReference type="AlphaFoldDB" id="A0A7G6E518"/>
<organism evidence="2 3">
    <name type="scientific">Thermanaerosceptrum fracticalcis</name>
    <dbReference type="NCBI Taxonomy" id="1712410"/>
    <lineage>
        <taxon>Bacteria</taxon>
        <taxon>Bacillati</taxon>
        <taxon>Bacillota</taxon>
        <taxon>Clostridia</taxon>
        <taxon>Eubacteriales</taxon>
        <taxon>Peptococcaceae</taxon>
        <taxon>Thermanaerosceptrum</taxon>
    </lineage>
</organism>
<dbReference type="Gene3D" id="3.30.1180.10">
    <property type="match status" value="1"/>
</dbReference>
<dbReference type="Pfam" id="PF02645">
    <property type="entry name" value="DegV"/>
    <property type="match status" value="1"/>
</dbReference>
<dbReference type="KEGG" id="tfr:BR63_13185"/>
<sequence>MGVRIVTDSTAYLKKELLEKYDITVVPLTVNFSDISFPENEISNEDFYEMMDKSEKVPTSSQPSPHNLKEAFRRIVGEGHDVVGIFISSVLSGTYNAALTAKTMVLDEYPEAVIEIIDSKVTTMQMGYAVLAAARAAARGAGWQEAADAAREVNKKSRLLFVPKTLEYLRKGGRIGEASALIGTLLQIKPILTLVDGRVTVLDKVRTMEKAWKRILELFWEDVKQRGIGEVTVHHINCEDQVREIAAELEAGLGIKVPTHPIGPVIGIHAGPGTLGIAYYTRE</sequence>
<evidence type="ECO:0000256" key="1">
    <source>
        <dbReference type="ARBA" id="ARBA00023121"/>
    </source>
</evidence>
<keyword evidence="1" id="KW-0446">Lipid-binding</keyword>
<dbReference type="GO" id="GO:0008289">
    <property type="term" value="F:lipid binding"/>
    <property type="evidence" value="ECO:0007669"/>
    <property type="project" value="UniProtKB-KW"/>
</dbReference>
<dbReference type="SUPFAM" id="SSF82549">
    <property type="entry name" value="DAK1/DegV-like"/>
    <property type="match status" value="1"/>
</dbReference>
<protein>
    <submittedName>
        <fullName evidence="2">DegV family EDD domain-containing protein</fullName>
    </submittedName>
</protein>
<keyword evidence="3" id="KW-1185">Reference proteome</keyword>
<evidence type="ECO:0000313" key="2">
    <source>
        <dbReference type="EMBL" id="QNB47172.1"/>
    </source>
</evidence>
<dbReference type="OrthoDB" id="9780216at2"/>